<dbReference type="SUPFAM" id="SSF51230">
    <property type="entry name" value="Single hybrid motif"/>
    <property type="match status" value="1"/>
</dbReference>
<dbReference type="PANTHER" id="PTHR23151:SF75">
    <property type="entry name" value="DIHYDROLIPOYLLYSINE-RESIDUE ACETYLTRANSFERASE COMPONENT 5 OF PYRUVATE DEHYDROGENASE COMPLEX, CHLOROPLASTIC"/>
    <property type="match status" value="1"/>
</dbReference>
<dbReference type="Proteomes" id="UP001165082">
    <property type="component" value="Unassembled WGS sequence"/>
</dbReference>
<protein>
    <recommendedName>
        <fullName evidence="3">Lipoyl-binding domain-containing protein</fullName>
    </recommendedName>
</protein>
<evidence type="ECO:0000256" key="2">
    <source>
        <dbReference type="ARBA" id="ARBA00022946"/>
    </source>
</evidence>
<dbReference type="AlphaFoldDB" id="A0A9W7DQ56"/>
<dbReference type="EMBL" id="BRXZ01003066">
    <property type="protein sequence ID" value="GMH46693.1"/>
    <property type="molecule type" value="Genomic_DNA"/>
</dbReference>
<organism evidence="4 5">
    <name type="scientific">Triparma retinervis</name>
    <dbReference type="NCBI Taxonomy" id="2557542"/>
    <lineage>
        <taxon>Eukaryota</taxon>
        <taxon>Sar</taxon>
        <taxon>Stramenopiles</taxon>
        <taxon>Ochrophyta</taxon>
        <taxon>Bolidophyceae</taxon>
        <taxon>Parmales</taxon>
        <taxon>Triparmaceae</taxon>
        <taxon>Triparma</taxon>
    </lineage>
</organism>
<keyword evidence="1" id="KW-0450">Lipoyl</keyword>
<dbReference type="OrthoDB" id="537444at2759"/>
<dbReference type="GO" id="GO:0004742">
    <property type="term" value="F:dihydrolipoyllysine-residue acetyltransferase activity"/>
    <property type="evidence" value="ECO:0007669"/>
    <property type="project" value="TreeGrafter"/>
</dbReference>
<evidence type="ECO:0000313" key="4">
    <source>
        <dbReference type="EMBL" id="GMH46693.1"/>
    </source>
</evidence>
<dbReference type="PANTHER" id="PTHR23151">
    <property type="entry name" value="DIHYDROLIPOAMIDE ACETYL/SUCCINYL-TRANSFERASE-RELATED"/>
    <property type="match status" value="1"/>
</dbReference>
<dbReference type="InterPro" id="IPR000089">
    <property type="entry name" value="Biotin_lipoyl"/>
</dbReference>
<dbReference type="Pfam" id="PF00364">
    <property type="entry name" value="Biotin_lipoyl"/>
    <property type="match status" value="1"/>
</dbReference>
<dbReference type="Gene3D" id="2.40.50.100">
    <property type="match status" value="1"/>
</dbReference>
<evidence type="ECO:0000259" key="3">
    <source>
        <dbReference type="PROSITE" id="PS50968"/>
    </source>
</evidence>
<evidence type="ECO:0000256" key="1">
    <source>
        <dbReference type="ARBA" id="ARBA00022823"/>
    </source>
</evidence>
<gene>
    <name evidence="4" type="ORF">TrRE_jg11552</name>
</gene>
<dbReference type="InterPro" id="IPR045257">
    <property type="entry name" value="E2/Pdx1"/>
</dbReference>
<keyword evidence="2" id="KW-0809">Transit peptide</keyword>
<evidence type="ECO:0000313" key="5">
    <source>
        <dbReference type="Proteomes" id="UP001165082"/>
    </source>
</evidence>
<dbReference type="GO" id="GO:0045254">
    <property type="term" value="C:pyruvate dehydrogenase complex"/>
    <property type="evidence" value="ECO:0007669"/>
    <property type="project" value="InterPro"/>
</dbReference>
<dbReference type="InterPro" id="IPR011053">
    <property type="entry name" value="Single_hybrid_motif"/>
</dbReference>
<accession>A0A9W7DQ56</accession>
<name>A0A9W7DQ56_9STRA</name>
<sequence length="78" mass="8419">MRFGITKTSSSLDAQIDMPALSSTMKEGRVVEWLKSEGDTIESGEPIATIESDKADMDLEAFEDGILAKIIVQDGEVA</sequence>
<feature type="domain" description="Lipoyl-binding" evidence="3">
    <location>
        <begin position="13"/>
        <end position="78"/>
    </location>
</feature>
<proteinExistence type="predicted"/>
<dbReference type="PROSITE" id="PS00189">
    <property type="entry name" value="LIPOYL"/>
    <property type="match status" value="1"/>
</dbReference>
<dbReference type="GO" id="GO:0006086">
    <property type="term" value="P:pyruvate decarboxylation to acetyl-CoA"/>
    <property type="evidence" value="ECO:0007669"/>
    <property type="project" value="InterPro"/>
</dbReference>
<dbReference type="PROSITE" id="PS50968">
    <property type="entry name" value="BIOTINYL_LIPOYL"/>
    <property type="match status" value="1"/>
</dbReference>
<dbReference type="InterPro" id="IPR003016">
    <property type="entry name" value="2-oxoA_DH_lipoyl-BS"/>
</dbReference>
<feature type="non-terminal residue" evidence="4">
    <location>
        <position position="1"/>
    </location>
</feature>
<reference evidence="4" key="1">
    <citation type="submission" date="2022-07" db="EMBL/GenBank/DDBJ databases">
        <title>Genome analysis of Parmales, a sister group of diatoms, reveals the evolutionary specialization of diatoms from phago-mixotrophs to photoautotrophs.</title>
        <authorList>
            <person name="Ban H."/>
            <person name="Sato S."/>
            <person name="Yoshikawa S."/>
            <person name="Kazumasa Y."/>
            <person name="Nakamura Y."/>
            <person name="Ichinomiya M."/>
            <person name="Saitoh K."/>
            <person name="Sato N."/>
            <person name="Blanc-Mathieu R."/>
            <person name="Endo H."/>
            <person name="Kuwata A."/>
            <person name="Ogata H."/>
        </authorList>
    </citation>
    <scope>NUCLEOTIDE SEQUENCE</scope>
</reference>
<comment type="caution">
    <text evidence="4">The sequence shown here is derived from an EMBL/GenBank/DDBJ whole genome shotgun (WGS) entry which is preliminary data.</text>
</comment>
<keyword evidence="5" id="KW-1185">Reference proteome</keyword>
<dbReference type="CDD" id="cd06849">
    <property type="entry name" value="lipoyl_domain"/>
    <property type="match status" value="1"/>
</dbReference>